<dbReference type="AlphaFoldDB" id="A0A914P246"/>
<dbReference type="GO" id="GO:0005886">
    <property type="term" value="C:plasma membrane"/>
    <property type="evidence" value="ECO:0007669"/>
    <property type="project" value="TreeGrafter"/>
</dbReference>
<evidence type="ECO:0000313" key="8">
    <source>
        <dbReference type="WBParaSite" id="PDA_v2.g11302.t1"/>
    </source>
</evidence>
<dbReference type="PANTHER" id="PTHR19444">
    <property type="entry name" value="UNC-93 RELATED"/>
    <property type="match status" value="1"/>
</dbReference>
<dbReference type="InterPro" id="IPR036259">
    <property type="entry name" value="MFS_trans_sf"/>
</dbReference>
<dbReference type="GO" id="GO:0043266">
    <property type="term" value="P:regulation of potassium ion transport"/>
    <property type="evidence" value="ECO:0007669"/>
    <property type="project" value="TreeGrafter"/>
</dbReference>
<protein>
    <submittedName>
        <fullName evidence="8">Uncharacterized protein</fullName>
    </submittedName>
</protein>
<evidence type="ECO:0000256" key="2">
    <source>
        <dbReference type="ARBA" id="ARBA00009172"/>
    </source>
</evidence>
<dbReference type="Pfam" id="PF05978">
    <property type="entry name" value="UNC-93"/>
    <property type="match status" value="1"/>
</dbReference>
<feature type="transmembrane region" description="Helical" evidence="6">
    <location>
        <begin position="115"/>
        <end position="133"/>
    </location>
</feature>
<dbReference type="PANTHER" id="PTHR19444:SF13">
    <property type="entry name" value="PROTEIN UNC-93 HOMOLOG A"/>
    <property type="match status" value="1"/>
</dbReference>
<dbReference type="InterPro" id="IPR051951">
    <property type="entry name" value="UNC-93_regulatory"/>
</dbReference>
<keyword evidence="5 6" id="KW-0472">Membrane</keyword>
<reference evidence="8" key="1">
    <citation type="submission" date="2022-11" db="UniProtKB">
        <authorList>
            <consortium name="WormBaseParasite"/>
        </authorList>
    </citation>
    <scope>IDENTIFICATION</scope>
</reference>
<comment type="subcellular location">
    <subcellularLocation>
        <location evidence="1">Membrane</location>
        <topology evidence="1">Multi-pass membrane protein</topology>
    </subcellularLocation>
</comment>
<keyword evidence="3 6" id="KW-0812">Transmembrane</keyword>
<dbReference type="InterPro" id="IPR010291">
    <property type="entry name" value="Ion_channel_UNC-93"/>
</dbReference>
<evidence type="ECO:0000256" key="5">
    <source>
        <dbReference type="ARBA" id="ARBA00023136"/>
    </source>
</evidence>
<dbReference type="SUPFAM" id="SSF103473">
    <property type="entry name" value="MFS general substrate transporter"/>
    <property type="match status" value="1"/>
</dbReference>
<name>A0A914P246_9BILA</name>
<feature type="transmembrane region" description="Helical" evidence="6">
    <location>
        <begin position="139"/>
        <end position="162"/>
    </location>
</feature>
<proteinExistence type="inferred from homology"/>
<comment type="similarity">
    <text evidence="2">Belongs to the unc-93 family.</text>
</comment>
<dbReference type="GO" id="GO:0055120">
    <property type="term" value="C:striated muscle dense body"/>
    <property type="evidence" value="ECO:0007669"/>
    <property type="project" value="TreeGrafter"/>
</dbReference>
<evidence type="ECO:0000256" key="6">
    <source>
        <dbReference type="SAM" id="Phobius"/>
    </source>
</evidence>
<evidence type="ECO:0000256" key="3">
    <source>
        <dbReference type="ARBA" id="ARBA00022692"/>
    </source>
</evidence>
<dbReference type="Proteomes" id="UP000887578">
    <property type="component" value="Unplaced"/>
</dbReference>
<accession>A0A914P246</accession>
<dbReference type="WBParaSite" id="PDA_v2.g11302.t1">
    <property type="protein sequence ID" value="PDA_v2.g11302.t1"/>
    <property type="gene ID" value="PDA_v2.g11302"/>
</dbReference>
<organism evidence="7 8">
    <name type="scientific">Panagrolaimus davidi</name>
    <dbReference type="NCBI Taxonomy" id="227884"/>
    <lineage>
        <taxon>Eukaryota</taxon>
        <taxon>Metazoa</taxon>
        <taxon>Ecdysozoa</taxon>
        <taxon>Nematoda</taxon>
        <taxon>Chromadorea</taxon>
        <taxon>Rhabditida</taxon>
        <taxon>Tylenchina</taxon>
        <taxon>Panagrolaimomorpha</taxon>
        <taxon>Panagrolaimoidea</taxon>
        <taxon>Panagrolaimidae</taxon>
        <taxon>Panagrolaimus</taxon>
    </lineage>
</organism>
<feature type="transmembrane region" description="Helical" evidence="6">
    <location>
        <begin position="52"/>
        <end position="70"/>
    </location>
</feature>
<dbReference type="GO" id="GO:0006937">
    <property type="term" value="P:regulation of muscle contraction"/>
    <property type="evidence" value="ECO:0007669"/>
    <property type="project" value="TreeGrafter"/>
</dbReference>
<keyword evidence="7" id="KW-1185">Reference proteome</keyword>
<evidence type="ECO:0000256" key="4">
    <source>
        <dbReference type="ARBA" id="ARBA00022989"/>
    </source>
</evidence>
<dbReference type="GO" id="GO:0015459">
    <property type="term" value="F:potassium channel regulator activity"/>
    <property type="evidence" value="ECO:0007669"/>
    <property type="project" value="TreeGrafter"/>
</dbReference>
<sequence length="193" mass="21705">MNKFVKSVDQNEPANNSILYSQAYIAKILRKQKRANFVGEDKIFIDKHRRKIKVNLAIISIAFLFLFTAFNALQNLQTSINGDMGADSLFALYLSLSISSLFVPSFVLNRLGSKLTLVTAFSIYIVYMIANFLPKYYSLLPVSILTGIAGSCLWAAKCVYIVTSASISFPSYPNIASFPPPTFDKFDDERERR</sequence>
<evidence type="ECO:0000256" key="1">
    <source>
        <dbReference type="ARBA" id="ARBA00004141"/>
    </source>
</evidence>
<feature type="transmembrane region" description="Helical" evidence="6">
    <location>
        <begin position="90"/>
        <end position="108"/>
    </location>
</feature>
<evidence type="ECO:0000313" key="7">
    <source>
        <dbReference type="Proteomes" id="UP000887578"/>
    </source>
</evidence>
<keyword evidence="4 6" id="KW-1133">Transmembrane helix</keyword>
<dbReference type="Gene3D" id="1.20.1250.20">
    <property type="entry name" value="MFS general substrate transporter like domains"/>
    <property type="match status" value="1"/>
</dbReference>